<dbReference type="Proteomes" id="UP000533017">
    <property type="component" value="Unassembled WGS sequence"/>
</dbReference>
<dbReference type="EMBL" id="FOOI01000001">
    <property type="protein sequence ID" value="SFF68563.1"/>
    <property type="molecule type" value="Genomic_DNA"/>
</dbReference>
<accession>A0A1I2KPX0</accession>
<gene>
    <name evidence="1" type="ORF">FHR37_003416</name>
    <name evidence="2" type="ORF">SAMN05421678_101422</name>
</gene>
<proteinExistence type="predicted"/>
<organism evidence="2 3">
    <name type="scientific">Actinopolymorpha cephalotaxi</name>
    <dbReference type="NCBI Taxonomy" id="504797"/>
    <lineage>
        <taxon>Bacteria</taxon>
        <taxon>Bacillati</taxon>
        <taxon>Actinomycetota</taxon>
        <taxon>Actinomycetes</taxon>
        <taxon>Propionibacteriales</taxon>
        <taxon>Actinopolymorphaceae</taxon>
        <taxon>Actinopolymorpha</taxon>
    </lineage>
</organism>
<protein>
    <submittedName>
        <fullName evidence="2">Uncharacterized protein</fullName>
    </submittedName>
</protein>
<dbReference type="RefSeq" id="WP_092880464.1">
    <property type="nucleotide sequence ID" value="NZ_FOOI01000001.1"/>
</dbReference>
<name>A0A1I2KPX0_9ACTN</name>
<evidence type="ECO:0000313" key="1">
    <source>
        <dbReference type="EMBL" id="NYH84565.1"/>
    </source>
</evidence>
<dbReference type="EMBL" id="JACBZA010000001">
    <property type="protein sequence ID" value="NYH84565.1"/>
    <property type="molecule type" value="Genomic_DNA"/>
</dbReference>
<dbReference type="AlphaFoldDB" id="A0A1I2KPX0"/>
<sequence length="114" mass="12767">MADHYSYEVALHTGDAWRITDTGDLAQVPDRDPKETARALLQDWVLDHPRDLVGGQRLEVFGDDPGSYPPESRTGARAWVFRGRSRAHEQLPTAAAYLVTEPDDLGEPDLDIRI</sequence>
<dbReference type="OrthoDB" id="3826111at2"/>
<dbReference type="Proteomes" id="UP000199052">
    <property type="component" value="Unassembled WGS sequence"/>
</dbReference>
<reference evidence="2 3" key="1">
    <citation type="submission" date="2016-10" db="EMBL/GenBank/DDBJ databases">
        <authorList>
            <person name="de Groot N.N."/>
        </authorList>
    </citation>
    <scope>NUCLEOTIDE SEQUENCE [LARGE SCALE GENOMIC DNA]</scope>
    <source>
        <strain evidence="2 3">CPCC 202808</strain>
    </source>
</reference>
<dbReference type="STRING" id="504797.SAMN05421678_101422"/>
<evidence type="ECO:0000313" key="4">
    <source>
        <dbReference type="Proteomes" id="UP000533017"/>
    </source>
</evidence>
<evidence type="ECO:0000313" key="3">
    <source>
        <dbReference type="Proteomes" id="UP000199052"/>
    </source>
</evidence>
<reference evidence="1 4" key="2">
    <citation type="submission" date="2020-07" db="EMBL/GenBank/DDBJ databases">
        <title>Sequencing the genomes of 1000 actinobacteria strains.</title>
        <authorList>
            <person name="Klenk H.-P."/>
        </authorList>
    </citation>
    <scope>NUCLEOTIDE SEQUENCE [LARGE SCALE GENOMIC DNA]</scope>
    <source>
        <strain evidence="1 4">DSM 45117</strain>
    </source>
</reference>
<evidence type="ECO:0000313" key="2">
    <source>
        <dbReference type="EMBL" id="SFF68563.1"/>
    </source>
</evidence>
<keyword evidence="4" id="KW-1185">Reference proteome</keyword>